<feature type="domain" description="VanZ-like" evidence="2">
    <location>
        <begin position="17"/>
        <end position="143"/>
    </location>
</feature>
<proteinExistence type="predicted"/>
<reference evidence="3" key="2">
    <citation type="submission" date="2021-04" db="EMBL/GenBank/DDBJ databases">
        <authorList>
            <person name="Gilroy R."/>
        </authorList>
    </citation>
    <scope>NUCLEOTIDE SEQUENCE</scope>
    <source>
        <strain evidence="3">CHK191-13928</strain>
    </source>
</reference>
<feature type="transmembrane region" description="Helical" evidence="1">
    <location>
        <begin position="96"/>
        <end position="121"/>
    </location>
</feature>
<name>A0A9D1WWP0_9FIRM</name>
<dbReference type="Proteomes" id="UP000886721">
    <property type="component" value="Unassembled WGS sequence"/>
</dbReference>
<sequence length="159" mass="18629">MTVNKKKAVRFGVKVFFYLYIIIIFYFVLLSERYGRETGYQTSHVNLVLFKEIQRFWNYRHLLSFEAVLTNLFGNIFAFSPFGFMLPIIAKNGRGWIATVFSTFIFSLVIESCQLFMKVGVFDVDDLLLNTVGGAIGYIAYRISLKGYRTYDRWKCKKK</sequence>
<evidence type="ECO:0000313" key="3">
    <source>
        <dbReference type="EMBL" id="HIX68539.1"/>
    </source>
</evidence>
<dbReference type="PANTHER" id="PTHR36834:SF1">
    <property type="entry name" value="INTEGRAL MEMBRANE PROTEIN"/>
    <property type="match status" value="1"/>
</dbReference>
<evidence type="ECO:0000256" key="1">
    <source>
        <dbReference type="SAM" id="Phobius"/>
    </source>
</evidence>
<keyword evidence="1" id="KW-0812">Transmembrane</keyword>
<dbReference type="PANTHER" id="PTHR36834">
    <property type="entry name" value="MEMBRANE PROTEIN-RELATED"/>
    <property type="match status" value="1"/>
</dbReference>
<protein>
    <submittedName>
        <fullName evidence="3">VanZ family protein</fullName>
    </submittedName>
</protein>
<feature type="transmembrane region" description="Helical" evidence="1">
    <location>
        <begin position="67"/>
        <end position="89"/>
    </location>
</feature>
<evidence type="ECO:0000259" key="2">
    <source>
        <dbReference type="Pfam" id="PF04892"/>
    </source>
</evidence>
<reference evidence="3" key="1">
    <citation type="journal article" date="2021" name="PeerJ">
        <title>Extensive microbial diversity within the chicken gut microbiome revealed by metagenomics and culture.</title>
        <authorList>
            <person name="Gilroy R."/>
            <person name="Ravi A."/>
            <person name="Getino M."/>
            <person name="Pursley I."/>
            <person name="Horton D.L."/>
            <person name="Alikhan N.F."/>
            <person name="Baker D."/>
            <person name="Gharbi K."/>
            <person name="Hall N."/>
            <person name="Watson M."/>
            <person name="Adriaenssens E.M."/>
            <person name="Foster-Nyarko E."/>
            <person name="Jarju S."/>
            <person name="Secka A."/>
            <person name="Antonio M."/>
            <person name="Oren A."/>
            <person name="Chaudhuri R.R."/>
            <person name="La Ragione R."/>
            <person name="Hildebrand F."/>
            <person name="Pallen M.J."/>
        </authorList>
    </citation>
    <scope>NUCLEOTIDE SEQUENCE</scope>
    <source>
        <strain evidence="3">CHK191-13928</strain>
    </source>
</reference>
<dbReference type="Pfam" id="PF04892">
    <property type="entry name" value="VanZ"/>
    <property type="match status" value="1"/>
</dbReference>
<evidence type="ECO:0000313" key="4">
    <source>
        <dbReference type="Proteomes" id="UP000886721"/>
    </source>
</evidence>
<comment type="caution">
    <text evidence="3">The sequence shown here is derived from an EMBL/GenBank/DDBJ whole genome shotgun (WGS) entry which is preliminary data.</text>
</comment>
<dbReference type="InterPro" id="IPR053150">
    <property type="entry name" value="Teicoplanin_resist-assoc"/>
</dbReference>
<feature type="transmembrane region" description="Helical" evidence="1">
    <location>
        <begin position="127"/>
        <end position="145"/>
    </location>
</feature>
<organism evidence="3 4">
    <name type="scientific">Candidatus Anaerostipes excrementavium</name>
    <dbReference type="NCBI Taxonomy" id="2838463"/>
    <lineage>
        <taxon>Bacteria</taxon>
        <taxon>Bacillati</taxon>
        <taxon>Bacillota</taxon>
        <taxon>Clostridia</taxon>
        <taxon>Lachnospirales</taxon>
        <taxon>Lachnospiraceae</taxon>
        <taxon>Anaerostipes</taxon>
    </lineage>
</organism>
<dbReference type="AlphaFoldDB" id="A0A9D1WWP0"/>
<gene>
    <name evidence="3" type="ORF">H9735_10535</name>
</gene>
<keyword evidence="1" id="KW-1133">Transmembrane helix</keyword>
<feature type="transmembrane region" description="Helical" evidence="1">
    <location>
        <begin position="12"/>
        <end position="30"/>
    </location>
</feature>
<dbReference type="EMBL" id="DXEM01000032">
    <property type="protein sequence ID" value="HIX68539.1"/>
    <property type="molecule type" value="Genomic_DNA"/>
</dbReference>
<dbReference type="InterPro" id="IPR006976">
    <property type="entry name" value="VanZ-like"/>
</dbReference>
<keyword evidence="1" id="KW-0472">Membrane</keyword>
<accession>A0A9D1WWP0</accession>